<sequence length="82" mass="9577">MQADFGRTMLWFVLFVSVLWSCLMNTGPAQGYFHEERWSPESPILAPRVMIALICRNAQHSLPHFLGTIERLDYPKDRIALW</sequence>
<reference evidence="2" key="2">
    <citation type="submission" date="2025-09" db="UniProtKB">
        <authorList>
            <consortium name="Ensembl"/>
        </authorList>
    </citation>
    <scope>IDENTIFICATION</scope>
</reference>
<name>A0A672JZI3_SINGR</name>
<dbReference type="AlphaFoldDB" id="A0A672JZI3"/>
<organism evidence="2 3">
    <name type="scientific">Sinocyclocheilus grahami</name>
    <name type="common">Dianchi golden-line fish</name>
    <name type="synonym">Barbus grahami</name>
    <dbReference type="NCBI Taxonomy" id="75366"/>
    <lineage>
        <taxon>Eukaryota</taxon>
        <taxon>Metazoa</taxon>
        <taxon>Chordata</taxon>
        <taxon>Craniata</taxon>
        <taxon>Vertebrata</taxon>
        <taxon>Euteleostomi</taxon>
        <taxon>Actinopterygii</taxon>
        <taxon>Neopterygii</taxon>
        <taxon>Teleostei</taxon>
        <taxon>Ostariophysi</taxon>
        <taxon>Cypriniformes</taxon>
        <taxon>Cyprinidae</taxon>
        <taxon>Cyprininae</taxon>
        <taxon>Sinocyclocheilus</taxon>
    </lineage>
</organism>
<accession>A0A672JZI3</accession>
<dbReference type="Ensembl" id="ENSSGRT00000003503.1">
    <property type="protein sequence ID" value="ENSSGRP00000003216.1"/>
    <property type="gene ID" value="ENSSGRG00000002030.1"/>
</dbReference>
<keyword evidence="3" id="KW-1185">Reference proteome</keyword>
<dbReference type="Proteomes" id="UP000472262">
    <property type="component" value="Unassembled WGS sequence"/>
</dbReference>
<reference evidence="2" key="1">
    <citation type="submission" date="2025-08" db="UniProtKB">
        <authorList>
            <consortium name="Ensembl"/>
        </authorList>
    </citation>
    <scope>IDENTIFICATION</scope>
</reference>
<proteinExistence type="predicted"/>
<feature type="signal peptide" evidence="1">
    <location>
        <begin position="1"/>
        <end position="31"/>
    </location>
</feature>
<keyword evidence="1" id="KW-0732">Signal</keyword>
<evidence type="ECO:0000313" key="2">
    <source>
        <dbReference type="Ensembl" id="ENSSGRP00000003216.1"/>
    </source>
</evidence>
<evidence type="ECO:0000256" key="1">
    <source>
        <dbReference type="SAM" id="SignalP"/>
    </source>
</evidence>
<feature type="chain" id="PRO_5025588199" evidence="1">
    <location>
        <begin position="32"/>
        <end position="82"/>
    </location>
</feature>
<protein>
    <submittedName>
        <fullName evidence="2">Uncharacterized protein</fullName>
    </submittedName>
</protein>
<evidence type="ECO:0000313" key="3">
    <source>
        <dbReference type="Proteomes" id="UP000472262"/>
    </source>
</evidence>
<dbReference type="InParanoid" id="A0A672JZI3"/>